<dbReference type="PANTHER" id="PTHR34129">
    <property type="entry name" value="BLR1139 PROTEIN"/>
    <property type="match status" value="1"/>
</dbReference>
<reference evidence="1 2" key="1">
    <citation type="submission" date="2021-01" db="EMBL/GenBank/DDBJ databases">
        <title>Genome seq and assembly of Devosia sp. LEGU1.</title>
        <authorList>
            <person name="Chhetri G."/>
        </authorList>
    </citation>
    <scope>NUCLEOTIDE SEQUENCE [LARGE SCALE GENOMIC DNA]</scope>
    <source>
        <strain evidence="1 2">LEGU1</strain>
    </source>
</reference>
<dbReference type="EMBL" id="CP068046">
    <property type="protein sequence ID" value="QQR38603.1"/>
    <property type="molecule type" value="Genomic_DNA"/>
</dbReference>
<keyword evidence="2" id="KW-1185">Reference proteome</keyword>
<evidence type="ECO:0000313" key="1">
    <source>
        <dbReference type="EMBL" id="QQR38603.1"/>
    </source>
</evidence>
<dbReference type="SUPFAM" id="SSF56399">
    <property type="entry name" value="ADP-ribosylation"/>
    <property type="match status" value="1"/>
</dbReference>
<protein>
    <submittedName>
        <fullName evidence="1">DUF952 domain-containing protein</fullName>
    </submittedName>
</protein>
<sequence>MTDTPDLIYKIATVASFAPARLSGHYDGMPIDAADGYLHFSTAAQLAETLRLHFKGQFGLVILAVRTADLPELIWEPSRGGQMFPHLYGGPLPLSAVEWEASVDVDAEGNCTLPEAVR</sequence>
<dbReference type="Proteomes" id="UP000595857">
    <property type="component" value="Chromosome"/>
</dbReference>
<organism evidence="1 2">
    <name type="scientific">Devosia rhizoryzae</name>
    <dbReference type="NCBI Taxonomy" id="2774137"/>
    <lineage>
        <taxon>Bacteria</taxon>
        <taxon>Pseudomonadati</taxon>
        <taxon>Pseudomonadota</taxon>
        <taxon>Alphaproteobacteria</taxon>
        <taxon>Hyphomicrobiales</taxon>
        <taxon>Devosiaceae</taxon>
        <taxon>Devosia</taxon>
    </lineage>
</organism>
<dbReference type="InterPro" id="IPR009297">
    <property type="entry name" value="DUF952"/>
</dbReference>
<dbReference type="RefSeq" id="WP_201631178.1">
    <property type="nucleotide sequence ID" value="NZ_CP068046.1"/>
</dbReference>
<dbReference type="Pfam" id="PF06108">
    <property type="entry name" value="DUF952"/>
    <property type="match status" value="1"/>
</dbReference>
<proteinExistence type="predicted"/>
<dbReference type="Gene3D" id="3.20.170.20">
    <property type="entry name" value="Protein of unknown function DUF952"/>
    <property type="match status" value="1"/>
</dbReference>
<accession>A0ABX7C321</accession>
<dbReference type="PANTHER" id="PTHR34129:SF1">
    <property type="entry name" value="DUF952 DOMAIN-CONTAINING PROTEIN"/>
    <property type="match status" value="1"/>
</dbReference>
<name>A0ABX7C321_9HYPH</name>
<evidence type="ECO:0000313" key="2">
    <source>
        <dbReference type="Proteomes" id="UP000595857"/>
    </source>
</evidence>
<gene>
    <name evidence="1" type="ORF">JI748_12595</name>
</gene>